<proteinExistence type="predicted"/>
<dbReference type="OrthoDB" id="10343180at2759"/>
<dbReference type="RefSeq" id="XP_001439596.1">
    <property type="nucleotide sequence ID" value="XM_001439559.1"/>
</dbReference>
<dbReference type="Proteomes" id="UP000000600">
    <property type="component" value="Unassembled WGS sequence"/>
</dbReference>
<dbReference type="GeneID" id="5025381"/>
<gene>
    <name evidence="1" type="ORF">GSPATT00008640001</name>
</gene>
<dbReference type="OMA" id="FEPKGWT"/>
<dbReference type="KEGG" id="ptm:GSPATT00008640001"/>
<evidence type="ECO:0000313" key="1">
    <source>
        <dbReference type="EMBL" id="CAK72199.1"/>
    </source>
</evidence>
<dbReference type="AlphaFoldDB" id="A0CN32"/>
<protein>
    <submittedName>
        <fullName evidence="1">Uncharacterized protein</fullName>
    </submittedName>
</protein>
<name>A0CN32_PARTE</name>
<dbReference type="InParanoid" id="A0CN32"/>
<sequence>MQINIRNYHYDGNIMAYKFPQSKIKISGYPSNKVKTQPEKQQNENQPFSSLCEINNVEKIQQISLSLERRNQNFVCKLPIIYSCEIPENYYIWNKKKNIAIRSLLPYKLKYEEKTAFLKDLSKDFQSKRYSERYKNSCQKKTITQLKLQQQSKTLSKDLEFEPKGWTNKSSHSLL</sequence>
<accession>A0CN32</accession>
<organism evidence="1 2">
    <name type="scientific">Paramecium tetraurelia</name>
    <dbReference type="NCBI Taxonomy" id="5888"/>
    <lineage>
        <taxon>Eukaryota</taxon>
        <taxon>Sar</taxon>
        <taxon>Alveolata</taxon>
        <taxon>Ciliophora</taxon>
        <taxon>Intramacronucleata</taxon>
        <taxon>Oligohymenophorea</taxon>
        <taxon>Peniculida</taxon>
        <taxon>Parameciidae</taxon>
        <taxon>Paramecium</taxon>
    </lineage>
</organism>
<dbReference type="HOGENOM" id="CLU_1543010_0_0_1"/>
<reference evidence="1 2" key="1">
    <citation type="journal article" date="2006" name="Nature">
        <title>Global trends of whole-genome duplications revealed by the ciliate Paramecium tetraurelia.</title>
        <authorList>
            <consortium name="Genoscope"/>
            <person name="Aury J.-M."/>
            <person name="Jaillon O."/>
            <person name="Duret L."/>
            <person name="Noel B."/>
            <person name="Jubin C."/>
            <person name="Porcel B.M."/>
            <person name="Segurens B."/>
            <person name="Daubin V."/>
            <person name="Anthouard V."/>
            <person name="Aiach N."/>
            <person name="Arnaiz O."/>
            <person name="Billaut A."/>
            <person name="Beisson J."/>
            <person name="Blanc I."/>
            <person name="Bouhouche K."/>
            <person name="Camara F."/>
            <person name="Duharcourt S."/>
            <person name="Guigo R."/>
            <person name="Gogendeau D."/>
            <person name="Katinka M."/>
            <person name="Keller A.-M."/>
            <person name="Kissmehl R."/>
            <person name="Klotz C."/>
            <person name="Koll F."/>
            <person name="Le Moue A."/>
            <person name="Lepere C."/>
            <person name="Malinsky S."/>
            <person name="Nowacki M."/>
            <person name="Nowak J.K."/>
            <person name="Plattner H."/>
            <person name="Poulain J."/>
            <person name="Ruiz F."/>
            <person name="Serrano V."/>
            <person name="Zagulski M."/>
            <person name="Dessen P."/>
            <person name="Betermier M."/>
            <person name="Weissenbach J."/>
            <person name="Scarpelli C."/>
            <person name="Schachter V."/>
            <person name="Sperling L."/>
            <person name="Meyer E."/>
            <person name="Cohen J."/>
            <person name="Wincker P."/>
        </authorList>
    </citation>
    <scope>NUCLEOTIDE SEQUENCE [LARGE SCALE GENOMIC DNA]</scope>
    <source>
        <strain evidence="1 2">Stock d4-2</strain>
    </source>
</reference>
<dbReference type="EMBL" id="CT868119">
    <property type="protein sequence ID" value="CAK72199.1"/>
    <property type="molecule type" value="Genomic_DNA"/>
</dbReference>
<keyword evidence="2" id="KW-1185">Reference proteome</keyword>
<evidence type="ECO:0000313" key="2">
    <source>
        <dbReference type="Proteomes" id="UP000000600"/>
    </source>
</evidence>